<evidence type="ECO:0000256" key="1">
    <source>
        <dbReference type="ARBA" id="ARBA00022729"/>
    </source>
</evidence>
<sequence length="178" mass="19000">MAGAVTLLLLIHSAPGLAEEPGAINASGGYSFLSGAGQTDGFGLGWFAEGGWQATTWVTVVGEVSRHRRTQDVGFLDVEATHQAALAGARFHLRRSGILPFVHLLAGVTRLDLVARTSVPVEAAGQDAATYRTLQLGGGIETRLTDRFGLRLRADYRRVFTDGGTNHIHVGTGLLYRF</sequence>
<reference evidence="3" key="1">
    <citation type="submission" date="2018-05" db="EMBL/GenBank/DDBJ databases">
        <authorList>
            <person name="Lanie J.A."/>
            <person name="Ng W.-L."/>
            <person name="Kazmierczak K.M."/>
            <person name="Andrzejewski T.M."/>
            <person name="Davidsen T.M."/>
            <person name="Wayne K.J."/>
            <person name="Tettelin H."/>
            <person name="Glass J.I."/>
            <person name="Rusch D."/>
            <person name="Podicherti R."/>
            <person name="Tsui H.-C.T."/>
            <person name="Winkler M.E."/>
        </authorList>
    </citation>
    <scope>NUCLEOTIDE SEQUENCE</scope>
</reference>
<feature type="domain" description="Outer membrane protein beta-barrel" evidence="2">
    <location>
        <begin position="5"/>
        <end position="178"/>
    </location>
</feature>
<name>A0A381S796_9ZZZZ</name>
<dbReference type="Pfam" id="PF13505">
    <property type="entry name" value="OMP_b-brl"/>
    <property type="match status" value="1"/>
</dbReference>
<proteinExistence type="predicted"/>
<dbReference type="SUPFAM" id="SSF56925">
    <property type="entry name" value="OMPA-like"/>
    <property type="match status" value="1"/>
</dbReference>
<evidence type="ECO:0000313" key="3">
    <source>
        <dbReference type="EMBL" id="SUZ99946.1"/>
    </source>
</evidence>
<accession>A0A381S796</accession>
<protein>
    <recommendedName>
        <fullName evidence="2">Outer membrane protein beta-barrel domain-containing protein</fullName>
    </recommendedName>
</protein>
<dbReference type="InterPro" id="IPR027385">
    <property type="entry name" value="Beta-barrel_OMP"/>
</dbReference>
<organism evidence="3">
    <name type="scientific">marine metagenome</name>
    <dbReference type="NCBI Taxonomy" id="408172"/>
    <lineage>
        <taxon>unclassified sequences</taxon>
        <taxon>metagenomes</taxon>
        <taxon>ecological metagenomes</taxon>
    </lineage>
</organism>
<dbReference type="AlphaFoldDB" id="A0A381S796"/>
<evidence type="ECO:0000259" key="2">
    <source>
        <dbReference type="Pfam" id="PF13505"/>
    </source>
</evidence>
<dbReference type="EMBL" id="UINC01002753">
    <property type="protein sequence ID" value="SUZ99946.1"/>
    <property type="molecule type" value="Genomic_DNA"/>
</dbReference>
<dbReference type="InterPro" id="IPR011250">
    <property type="entry name" value="OMP/PagP_B-barrel"/>
</dbReference>
<dbReference type="Gene3D" id="2.40.160.20">
    <property type="match status" value="1"/>
</dbReference>
<gene>
    <name evidence="3" type="ORF">METZ01_LOCUS52800</name>
</gene>
<keyword evidence="1" id="KW-0732">Signal</keyword>